<feature type="region of interest" description="Disordered" evidence="1">
    <location>
        <begin position="1"/>
        <end position="47"/>
    </location>
</feature>
<keyword evidence="3" id="KW-1185">Reference proteome</keyword>
<dbReference type="EMBL" id="WTYQ01000004">
    <property type="protein sequence ID" value="MXP26662.1"/>
    <property type="molecule type" value="Genomic_DNA"/>
</dbReference>
<evidence type="ECO:0000313" key="2">
    <source>
        <dbReference type="EMBL" id="MXP26662.1"/>
    </source>
</evidence>
<organism evidence="2 3">
    <name type="scientific">Altericroceibacterium indicum</name>
    <dbReference type="NCBI Taxonomy" id="374177"/>
    <lineage>
        <taxon>Bacteria</taxon>
        <taxon>Pseudomonadati</taxon>
        <taxon>Pseudomonadota</taxon>
        <taxon>Alphaproteobacteria</taxon>
        <taxon>Sphingomonadales</taxon>
        <taxon>Erythrobacteraceae</taxon>
        <taxon>Altericroceibacterium</taxon>
    </lineage>
</organism>
<feature type="compositionally biased region" description="Basic residues" evidence="1">
    <location>
        <begin position="17"/>
        <end position="29"/>
    </location>
</feature>
<sequence length="149" mass="16279">MGKSPISRITAQGKAELKKRKRPMGMRKRLAMDGSNEKTVPGPSTNPATNILIADIATRAGARLLRLGIEKNLLKTRYSKEERRAIMDERSLGETISSALIARIATRSLPGMLIVGGGLTAKALLDRSLSRRKALREGDKSLLDDKKKS</sequence>
<reference evidence="2 3" key="1">
    <citation type="submission" date="2019-12" db="EMBL/GenBank/DDBJ databases">
        <title>Genomic-based taxomic classification of the family Erythrobacteraceae.</title>
        <authorList>
            <person name="Xu L."/>
        </authorList>
    </citation>
    <scope>NUCLEOTIDE SEQUENCE [LARGE SCALE GENOMIC DNA]</scope>
    <source>
        <strain evidence="2 3">DSM 18604</strain>
    </source>
</reference>
<accession>A0A845A8G4</accession>
<dbReference type="RefSeq" id="WP_160739869.1">
    <property type="nucleotide sequence ID" value="NZ_WTYQ01000004.1"/>
</dbReference>
<proteinExistence type="predicted"/>
<dbReference type="OrthoDB" id="7391946at2"/>
<dbReference type="AlphaFoldDB" id="A0A845A8G4"/>
<gene>
    <name evidence="2" type="ORF">GRI39_11505</name>
</gene>
<evidence type="ECO:0000256" key="1">
    <source>
        <dbReference type="SAM" id="MobiDB-lite"/>
    </source>
</evidence>
<dbReference type="Proteomes" id="UP000460561">
    <property type="component" value="Unassembled WGS sequence"/>
</dbReference>
<comment type="caution">
    <text evidence="2">The sequence shown here is derived from an EMBL/GenBank/DDBJ whole genome shotgun (WGS) entry which is preliminary data.</text>
</comment>
<evidence type="ECO:0000313" key="3">
    <source>
        <dbReference type="Proteomes" id="UP000460561"/>
    </source>
</evidence>
<name>A0A845A8G4_9SPHN</name>
<protein>
    <submittedName>
        <fullName evidence="2">Uncharacterized protein</fullName>
    </submittedName>
</protein>